<dbReference type="GO" id="GO:0008616">
    <property type="term" value="P:tRNA queuosine(34) biosynthetic process"/>
    <property type="evidence" value="ECO:0007669"/>
    <property type="project" value="UniProtKB-UniRule"/>
</dbReference>
<feature type="binding site" evidence="8">
    <location>
        <position position="32"/>
    </location>
    <ligand>
        <name>substrate</name>
    </ligand>
</feature>
<protein>
    <recommendedName>
        <fullName evidence="8">7-carboxy-7-deazaguanine synthase</fullName>
        <shortName evidence="8">CDG synthase</shortName>
        <ecNumber evidence="8">4.3.99.3</ecNumber>
    </recommendedName>
    <alternativeName>
        <fullName evidence="8">Queuosine biosynthesis protein QueE</fullName>
    </alternativeName>
</protein>
<evidence type="ECO:0000256" key="6">
    <source>
        <dbReference type="ARBA" id="ARBA00023014"/>
    </source>
</evidence>
<evidence type="ECO:0000256" key="1">
    <source>
        <dbReference type="ARBA" id="ARBA00022485"/>
    </source>
</evidence>
<feature type="domain" description="Radical SAM core" evidence="9">
    <location>
        <begin position="23"/>
        <end position="215"/>
    </location>
</feature>
<dbReference type="InterPro" id="IPR058240">
    <property type="entry name" value="rSAM_sf"/>
</dbReference>
<feature type="binding site" evidence="8">
    <location>
        <position position="40"/>
    </location>
    <ligand>
        <name>[4Fe-4S] cluster</name>
        <dbReference type="ChEBI" id="CHEBI:49883"/>
        <note>4Fe-4S-S-AdoMet</note>
    </ligand>
</feature>
<evidence type="ECO:0000313" key="10">
    <source>
        <dbReference type="EMBL" id="QJA06985.1"/>
    </source>
</evidence>
<dbReference type="InterPro" id="IPR024924">
    <property type="entry name" value="7-CO-7-deazaguanine_synth-like"/>
</dbReference>
<proteinExistence type="inferred from homology"/>
<comment type="subunit">
    <text evidence="8">Homodimer.</text>
</comment>
<comment type="pathway">
    <text evidence="8">Purine metabolism; 7-cyano-7-deazaguanine biosynthesis.</text>
</comment>
<keyword evidence="7 8" id="KW-0456">Lyase</keyword>
<feature type="binding site" evidence="8">
    <location>
        <position position="43"/>
    </location>
    <ligand>
        <name>[4Fe-4S] cluster</name>
        <dbReference type="ChEBI" id="CHEBI:49883"/>
        <note>4Fe-4S-S-AdoMet</note>
    </ligand>
</feature>
<dbReference type="KEGG" id="tmai:FVE67_05980"/>
<keyword evidence="8" id="KW-0671">Queuosine biosynthesis</keyword>
<keyword evidence="2 8" id="KW-0949">S-adenosyl-L-methionine</keyword>
<dbReference type="GO" id="GO:0016840">
    <property type="term" value="F:carbon-nitrogen lyase activity"/>
    <property type="evidence" value="ECO:0007669"/>
    <property type="project" value="UniProtKB-UniRule"/>
</dbReference>
<dbReference type="EC" id="4.3.99.3" evidence="8"/>
<comment type="function">
    <text evidence="8">Catalyzes the complex heterocyclic radical-mediated conversion of 6-carboxy-5,6,7,8-tetrahydropterin (CPH4) to 7-carboxy-7-deazaguanine (CDG), a step common to the biosynthetic pathways of all 7-deazapurine-containing compounds.</text>
</comment>
<dbReference type="Gene3D" id="3.20.20.70">
    <property type="entry name" value="Aldolase class I"/>
    <property type="match status" value="1"/>
</dbReference>
<comment type="caution">
    <text evidence="8">Lacks conserved residue(s) required for the propagation of feature annotation.</text>
</comment>
<dbReference type="CDD" id="cd01335">
    <property type="entry name" value="Radical_SAM"/>
    <property type="match status" value="1"/>
</dbReference>
<accession>A0A6H1WUT8</accession>
<dbReference type="InterPro" id="IPR013785">
    <property type="entry name" value="Aldolase_TIM"/>
</dbReference>
<dbReference type="SUPFAM" id="SSF102114">
    <property type="entry name" value="Radical SAM enzymes"/>
    <property type="match status" value="1"/>
</dbReference>
<keyword evidence="1 8" id="KW-0004">4Fe-4S</keyword>
<dbReference type="UniPathway" id="UPA00391"/>
<evidence type="ECO:0000256" key="4">
    <source>
        <dbReference type="ARBA" id="ARBA00022842"/>
    </source>
</evidence>
<dbReference type="PROSITE" id="PS51918">
    <property type="entry name" value="RADICAL_SAM"/>
    <property type="match status" value="1"/>
</dbReference>
<keyword evidence="4 8" id="KW-0460">Magnesium</keyword>
<keyword evidence="6 8" id="KW-0411">Iron-sulfur</keyword>
<dbReference type="PANTHER" id="PTHR42836:SF1">
    <property type="entry name" value="7-CARBOXY-7-DEAZAGUANINE SYNTHASE"/>
    <property type="match status" value="1"/>
</dbReference>
<feature type="binding site" evidence="8">
    <location>
        <position position="215"/>
    </location>
    <ligand>
        <name>substrate</name>
    </ligand>
</feature>
<dbReference type="AlphaFoldDB" id="A0A6H1WUT8"/>
<feature type="binding site" evidence="8">
    <location>
        <begin position="17"/>
        <end position="19"/>
    </location>
    <ligand>
        <name>substrate</name>
    </ligand>
</feature>
<feature type="binding site" evidence="8">
    <location>
        <begin position="42"/>
        <end position="44"/>
    </location>
    <ligand>
        <name>S-adenosyl-L-methionine</name>
        <dbReference type="ChEBI" id="CHEBI:59789"/>
    </ligand>
</feature>
<evidence type="ECO:0000256" key="2">
    <source>
        <dbReference type="ARBA" id="ARBA00022691"/>
    </source>
</evidence>
<organism evidence="10 11">
    <name type="scientific">Thermosulfurimonas marina</name>
    <dbReference type="NCBI Taxonomy" id="2047767"/>
    <lineage>
        <taxon>Bacteria</taxon>
        <taxon>Pseudomonadati</taxon>
        <taxon>Thermodesulfobacteriota</taxon>
        <taxon>Thermodesulfobacteria</taxon>
        <taxon>Thermodesulfobacteriales</taxon>
        <taxon>Thermodesulfobacteriaceae</taxon>
        <taxon>Thermosulfurimonas</taxon>
    </lineage>
</organism>
<keyword evidence="5 8" id="KW-0408">Iron</keyword>
<evidence type="ECO:0000259" key="9">
    <source>
        <dbReference type="PROSITE" id="PS51918"/>
    </source>
</evidence>
<dbReference type="EMBL" id="CP042909">
    <property type="protein sequence ID" value="QJA06985.1"/>
    <property type="molecule type" value="Genomic_DNA"/>
</dbReference>
<feature type="binding site" evidence="8">
    <location>
        <position position="45"/>
    </location>
    <ligand>
        <name>Mg(2+)</name>
        <dbReference type="ChEBI" id="CHEBI:18420"/>
    </ligand>
</feature>
<evidence type="ECO:0000256" key="8">
    <source>
        <dbReference type="HAMAP-Rule" id="MF_00917"/>
    </source>
</evidence>
<feature type="binding site" evidence="8">
    <location>
        <position position="79"/>
    </location>
    <ligand>
        <name>S-adenosyl-L-methionine</name>
        <dbReference type="ChEBI" id="CHEBI:59789"/>
    </ligand>
</feature>
<dbReference type="InterPro" id="IPR007197">
    <property type="entry name" value="rSAM"/>
</dbReference>
<dbReference type="Proteomes" id="UP000501253">
    <property type="component" value="Chromosome"/>
</dbReference>
<dbReference type="Pfam" id="PF04055">
    <property type="entry name" value="Radical_SAM"/>
    <property type="match status" value="1"/>
</dbReference>
<evidence type="ECO:0000256" key="3">
    <source>
        <dbReference type="ARBA" id="ARBA00022723"/>
    </source>
</evidence>
<dbReference type="SFLD" id="SFLDS00029">
    <property type="entry name" value="Radical_SAM"/>
    <property type="match status" value="1"/>
</dbReference>
<sequence>MFPTEPVLRVFETFVSLQGEGPACGRPAFFVRLAGCNLACRWCDTSPARSPEAGRPLTLSAILKEFEATGLKEVLLTGGEPLLQEASLELMRALLRRGARIYLETNGSLSLRSVPREVVKIMDFKTPSSGMNACMLYENLRYLTPRDAVKFVIADEEDYRFAREKTLELGLFFFTEVYFSPVWGEMSPERLARLILEDRLPVRLQVQLHKFLGLP</sequence>
<dbReference type="GO" id="GO:0051539">
    <property type="term" value="F:4 iron, 4 sulfur cluster binding"/>
    <property type="evidence" value="ECO:0007669"/>
    <property type="project" value="UniProtKB-UniRule"/>
</dbReference>
<comment type="similarity">
    <text evidence="8">Belongs to the radical SAM superfamily. 7-carboxy-7-deazaguanine synthase family.</text>
</comment>
<evidence type="ECO:0000313" key="11">
    <source>
        <dbReference type="Proteomes" id="UP000501253"/>
    </source>
</evidence>
<evidence type="ECO:0000256" key="5">
    <source>
        <dbReference type="ARBA" id="ARBA00023004"/>
    </source>
</evidence>
<dbReference type="GO" id="GO:0000287">
    <property type="term" value="F:magnesium ion binding"/>
    <property type="evidence" value="ECO:0007669"/>
    <property type="project" value="UniProtKB-UniRule"/>
</dbReference>
<comment type="catalytic activity">
    <reaction evidence="8">
        <text>6-carboxy-5,6,7,8-tetrahydropterin + H(+) = 7-carboxy-7-carbaguanine + NH4(+)</text>
        <dbReference type="Rhea" id="RHEA:27974"/>
        <dbReference type="ChEBI" id="CHEBI:15378"/>
        <dbReference type="ChEBI" id="CHEBI:28938"/>
        <dbReference type="ChEBI" id="CHEBI:61032"/>
        <dbReference type="ChEBI" id="CHEBI:61036"/>
        <dbReference type="EC" id="4.3.99.3"/>
    </reaction>
</comment>
<keyword evidence="11" id="KW-1185">Reference proteome</keyword>
<dbReference type="PANTHER" id="PTHR42836">
    <property type="entry name" value="7-CARBOXY-7-DEAZAGUANINE SYNTHASE"/>
    <property type="match status" value="1"/>
</dbReference>
<reference evidence="10 11" key="1">
    <citation type="submission" date="2019-08" db="EMBL/GenBank/DDBJ databases">
        <title>Complete genome sequence of Thermosulfurimonas marina SU872T, an anaerobic thermophilic chemolithoautotrophic bacterium isolated from a shallow marine hydrothermal vent.</title>
        <authorList>
            <person name="Allioux M."/>
            <person name="Jebbar M."/>
            <person name="Slobodkina G."/>
            <person name="Slobodkin A."/>
            <person name="Moalic Y."/>
            <person name="Frolova A."/>
            <person name="Shao Z."/>
            <person name="Alain K."/>
        </authorList>
    </citation>
    <scope>NUCLEOTIDE SEQUENCE [LARGE SCALE GENOMIC DNA]</scope>
    <source>
        <strain evidence="10 11">SU872</strain>
    </source>
</reference>
<feature type="binding site" evidence="8">
    <location>
        <position position="36"/>
    </location>
    <ligand>
        <name>[4Fe-4S] cluster</name>
        <dbReference type="ChEBI" id="CHEBI:49883"/>
        <note>4Fe-4S-S-AdoMet</note>
    </ligand>
</feature>
<comment type="cofactor">
    <cofactor evidence="8">
        <name>S-adenosyl-L-methionine</name>
        <dbReference type="ChEBI" id="CHEBI:59789"/>
    </cofactor>
    <text evidence="8">Binds 1 S-adenosyl-L-methionine per subunit.</text>
</comment>
<dbReference type="HAMAP" id="MF_00917">
    <property type="entry name" value="QueE"/>
    <property type="match status" value="1"/>
</dbReference>
<gene>
    <name evidence="8" type="primary">queE</name>
    <name evidence="10" type="ORF">FVE67_05980</name>
</gene>
<comment type="cofactor">
    <cofactor evidence="8">
        <name>[4Fe-4S] cluster</name>
        <dbReference type="ChEBI" id="CHEBI:49883"/>
    </cofactor>
    <text evidence="8">Binds 1 [4Fe-4S] cluster. The cluster is coordinated with 3 cysteines and an exchangeable S-adenosyl-L-methionine.</text>
</comment>
<keyword evidence="3 8" id="KW-0479">Metal-binding</keyword>
<feature type="binding site" evidence="8">
    <location>
        <position position="77"/>
    </location>
    <ligand>
        <name>substrate</name>
    </ligand>
</feature>
<dbReference type="PIRSF" id="PIRSF000370">
    <property type="entry name" value="QueE"/>
    <property type="match status" value="1"/>
</dbReference>
<evidence type="ECO:0000256" key="7">
    <source>
        <dbReference type="ARBA" id="ARBA00023239"/>
    </source>
</evidence>
<comment type="cofactor">
    <cofactor evidence="8">
        <name>Mg(2+)</name>
        <dbReference type="ChEBI" id="CHEBI:18420"/>
    </cofactor>
</comment>
<name>A0A6H1WUT8_9BACT</name>
<dbReference type="GO" id="GO:1904047">
    <property type="term" value="F:S-adenosyl-L-methionine binding"/>
    <property type="evidence" value="ECO:0007669"/>
    <property type="project" value="UniProtKB-UniRule"/>
</dbReference>